<protein>
    <recommendedName>
        <fullName evidence="4">Plastid lipid-associated protein/fibrillin conserved domain-containing protein</fullName>
    </recommendedName>
</protein>
<dbReference type="GO" id="GO:0009536">
    <property type="term" value="C:plastid"/>
    <property type="evidence" value="ECO:0007669"/>
    <property type="project" value="UniProtKB-SubCell"/>
</dbReference>
<evidence type="ECO:0000313" key="6">
    <source>
        <dbReference type="Proteomes" id="UP000000759"/>
    </source>
</evidence>
<feature type="domain" description="Plastid lipid-associated protein/fibrillin conserved" evidence="4">
    <location>
        <begin position="62"/>
        <end position="257"/>
    </location>
</feature>
<dbReference type="eggNOG" id="ENOG502S465">
    <property type="taxonomic scope" value="Eukaryota"/>
</dbReference>
<accession>B5Y4N5</accession>
<evidence type="ECO:0000256" key="2">
    <source>
        <dbReference type="ARBA" id="ARBA00022640"/>
    </source>
</evidence>
<dbReference type="HOGENOM" id="CLU_1024731_0_0_1"/>
<reference evidence="5 6" key="1">
    <citation type="journal article" date="2008" name="Nature">
        <title>The Phaeodactylum genome reveals the evolutionary history of diatom genomes.</title>
        <authorList>
            <person name="Bowler C."/>
            <person name="Allen A.E."/>
            <person name="Badger J.H."/>
            <person name="Grimwood J."/>
            <person name="Jabbari K."/>
            <person name="Kuo A."/>
            <person name="Maheswari U."/>
            <person name="Martens C."/>
            <person name="Maumus F."/>
            <person name="Otillar R.P."/>
            <person name="Rayko E."/>
            <person name="Salamov A."/>
            <person name="Vandepoele K."/>
            <person name="Beszteri B."/>
            <person name="Gruber A."/>
            <person name="Heijde M."/>
            <person name="Katinka M."/>
            <person name="Mock T."/>
            <person name="Valentin K."/>
            <person name="Verret F."/>
            <person name="Berges J.A."/>
            <person name="Brownlee C."/>
            <person name="Cadoret J.P."/>
            <person name="Chiovitti A."/>
            <person name="Choi C.J."/>
            <person name="Coesel S."/>
            <person name="De Martino A."/>
            <person name="Detter J.C."/>
            <person name="Durkin C."/>
            <person name="Falciatore A."/>
            <person name="Fournet J."/>
            <person name="Haruta M."/>
            <person name="Huysman M.J."/>
            <person name="Jenkins B.D."/>
            <person name="Jiroutova K."/>
            <person name="Jorgensen R.E."/>
            <person name="Joubert Y."/>
            <person name="Kaplan A."/>
            <person name="Kroger N."/>
            <person name="Kroth P.G."/>
            <person name="La Roche J."/>
            <person name="Lindquist E."/>
            <person name="Lommer M."/>
            <person name="Martin-Jezequel V."/>
            <person name="Lopez P.J."/>
            <person name="Lucas S."/>
            <person name="Mangogna M."/>
            <person name="McGinnis K."/>
            <person name="Medlin L.K."/>
            <person name="Montsant A."/>
            <person name="Oudot-Le Secq M.P."/>
            <person name="Napoli C."/>
            <person name="Obornik M."/>
            <person name="Parker M.S."/>
            <person name="Petit J.L."/>
            <person name="Porcel B.M."/>
            <person name="Poulsen N."/>
            <person name="Robison M."/>
            <person name="Rychlewski L."/>
            <person name="Rynearson T.A."/>
            <person name="Schmutz J."/>
            <person name="Shapiro H."/>
            <person name="Siaut M."/>
            <person name="Stanley M."/>
            <person name="Sussman M.R."/>
            <person name="Taylor A.R."/>
            <person name="Vardi A."/>
            <person name="von Dassow P."/>
            <person name="Vyverman W."/>
            <person name="Willis A."/>
            <person name="Wyrwicz L.S."/>
            <person name="Rokhsar D.S."/>
            <person name="Weissenbach J."/>
            <person name="Armbrust E.V."/>
            <person name="Green B.R."/>
            <person name="Van de Peer Y."/>
            <person name="Grigoriev I.V."/>
        </authorList>
    </citation>
    <scope>NUCLEOTIDE SEQUENCE [LARGE SCALE GENOMIC DNA]</scope>
    <source>
        <strain evidence="5 6">CCAP 1055/1</strain>
    </source>
</reference>
<dbReference type="RefSeq" id="XP_002186041.1">
    <property type="nucleotide sequence ID" value="XM_002186005.1"/>
</dbReference>
<keyword evidence="3" id="KW-0732">Signal</keyword>
<dbReference type="Pfam" id="PF04755">
    <property type="entry name" value="PAP_fibrillin"/>
    <property type="match status" value="1"/>
</dbReference>
<sequence>MLVSLYTIALLSFSLNEAESFSSRGGKAHLSPLHLAPQDEDLTAPSDILECSVPTNPVLCDRLKCELYQLGASYDRGFGASPGARAKAQAVVEELERMTPENAAAQGIEGTHPNGSPLAGSWRMIWTTAVDVLLLNASPVFITGAVHQVFDPPVVTNVIDFLPRAQSLFPPDVVPSSLLRAKVQTKASPRQNKPNRVGLLFEKVQVQPLQILGVDVNMVPPLGFNLPKLPGTDNGDSPGYFDVTYLDHELLVIRQNAPGGLFALVRVNSIDP</sequence>
<dbReference type="KEGG" id="pti:PHATR_43886"/>
<dbReference type="InterPro" id="IPR039633">
    <property type="entry name" value="PAP"/>
</dbReference>
<dbReference type="AlphaFoldDB" id="B5Y4N5"/>
<proteinExistence type="predicted"/>
<dbReference type="EMBL" id="CP001142">
    <property type="protein sequence ID" value="ACI65511.1"/>
    <property type="molecule type" value="Genomic_DNA"/>
</dbReference>
<comment type="subcellular location">
    <subcellularLocation>
        <location evidence="1">Plastid</location>
    </subcellularLocation>
</comment>
<feature type="chain" id="PRO_5002841263" description="Plastid lipid-associated protein/fibrillin conserved domain-containing protein" evidence="3">
    <location>
        <begin position="21"/>
        <end position="272"/>
    </location>
</feature>
<feature type="signal peptide" evidence="3">
    <location>
        <begin position="1"/>
        <end position="20"/>
    </location>
</feature>
<dbReference type="Proteomes" id="UP000000759">
    <property type="component" value="Chromosome 3"/>
</dbReference>
<evidence type="ECO:0000259" key="4">
    <source>
        <dbReference type="Pfam" id="PF04755"/>
    </source>
</evidence>
<keyword evidence="6" id="KW-1185">Reference proteome</keyword>
<name>B5Y4N5_PHATC</name>
<gene>
    <name evidence="5" type="ORF">PHATR_43886</name>
</gene>
<organism evidence="5 6">
    <name type="scientific">Phaeodactylum tricornutum (strain CCAP 1055/1)</name>
    <dbReference type="NCBI Taxonomy" id="556484"/>
    <lineage>
        <taxon>Eukaryota</taxon>
        <taxon>Sar</taxon>
        <taxon>Stramenopiles</taxon>
        <taxon>Ochrophyta</taxon>
        <taxon>Bacillariophyta</taxon>
        <taxon>Bacillariophyceae</taxon>
        <taxon>Bacillariophycidae</taxon>
        <taxon>Naviculales</taxon>
        <taxon>Phaeodactylaceae</taxon>
        <taxon>Phaeodactylum</taxon>
    </lineage>
</organism>
<dbReference type="OrthoDB" id="201321at2759"/>
<dbReference type="InParanoid" id="B5Y4N5"/>
<dbReference type="OMA" id="VTQRITH"/>
<dbReference type="InterPro" id="IPR006843">
    <property type="entry name" value="PAP/fibrillin_dom"/>
</dbReference>
<evidence type="ECO:0000256" key="3">
    <source>
        <dbReference type="SAM" id="SignalP"/>
    </source>
</evidence>
<dbReference type="GeneID" id="7204300"/>
<evidence type="ECO:0000313" key="5">
    <source>
        <dbReference type="EMBL" id="ACI65511.1"/>
    </source>
</evidence>
<keyword evidence="2" id="KW-0934">Plastid</keyword>
<dbReference type="PaxDb" id="2850-Phatr43886"/>
<reference evidence="6" key="2">
    <citation type="submission" date="2008-08" db="EMBL/GenBank/DDBJ databases">
        <authorList>
            <consortium name="Diatom Consortium"/>
            <person name="Grigoriev I."/>
            <person name="Grimwood J."/>
            <person name="Kuo A."/>
            <person name="Otillar R.P."/>
            <person name="Salamov A."/>
            <person name="Detter J.C."/>
            <person name="Lindquist E."/>
            <person name="Shapiro H."/>
            <person name="Lucas S."/>
            <person name="Glavina del Rio T."/>
            <person name="Pitluck S."/>
            <person name="Rokhsar D."/>
            <person name="Bowler C."/>
        </authorList>
    </citation>
    <scope>GENOME REANNOTATION</scope>
    <source>
        <strain evidence="6">CCAP 1055/1</strain>
    </source>
</reference>
<dbReference type="PANTHER" id="PTHR31906">
    <property type="entry name" value="PLASTID-LIPID-ASSOCIATED PROTEIN 4, CHLOROPLASTIC-RELATED"/>
    <property type="match status" value="1"/>
</dbReference>
<evidence type="ECO:0000256" key="1">
    <source>
        <dbReference type="ARBA" id="ARBA00004474"/>
    </source>
</evidence>